<accession>A0ABV6LSE1</accession>
<name>A0ABV6LSE1_9BACI</name>
<evidence type="ECO:0000313" key="1">
    <source>
        <dbReference type="EMBL" id="MFC0525330.1"/>
    </source>
</evidence>
<protein>
    <submittedName>
        <fullName evidence="1">Uncharacterized protein</fullName>
    </submittedName>
</protein>
<evidence type="ECO:0000313" key="2">
    <source>
        <dbReference type="Proteomes" id="UP001589836"/>
    </source>
</evidence>
<keyword evidence="2" id="KW-1185">Reference proteome</keyword>
<comment type="caution">
    <text evidence="1">The sequence shown here is derived from an EMBL/GenBank/DDBJ whole genome shotgun (WGS) entry which is preliminary data.</text>
</comment>
<dbReference type="Proteomes" id="UP001589836">
    <property type="component" value="Unassembled WGS sequence"/>
</dbReference>
<organism evidence="1 2">
    <name type="scientific">Pontibacillus salicampi</name>
    <dbReference type="NCBI Taxonomy" id="1449801"/>
    <lineage>
        <taxon>Bacteria</taxon>
        <taxon>Bacillati</taxon>
        <taxon>Bacillota</taxon>
        <taxon>Bacilli</taxon>
        <taxon>Bacillales</taxon>
        <taxon>Bacillaceae</taxon>
        <taxon>Pontibacillus</taxon>
    </lineage>
</organism>
<reference evidence="1 2" key="1">
    <citation type="submission" date="2024-09" db="EMBL/GenBank/DDBJ databases">
        <authorList>
            <person name="Sun Q."/>
            <person name="Mori K."/>
        </authorList>
    </citation>
    <scope>NUCLEOTIDE SEQUENCE [LARGE SCALE GENOMIC DNA]</scope>
    <source>
        <strain evidence="1 2">NCAIM B.02529</strain>
    </source>
</reference>
<dbReference type="RefSeq" id="WP_377350472.1">
    <property type="nucleotide sequence ID" value="NZ_JBHLTP010000013.1"/>
</dbReference>
<sequence>MLNLINVGLEKKYTAIKIKATKEREESTFSNIQVAKSLDEKYEIDAINDATQVKKTVPLQRVIRLSFIVLTASQGRLFS</sequence>
<proteinExistence type="predicted"/>
<dbReference type="EMBL" id="JBHLTP010000013">
    <property type="protein sequence ID" value="MFC0525330.1"/>
    <property type="molecule type" value="Genomic_DNA"/>
</dbReference>
<gene>
    <name evidence="1" type="ORF">ACFFGV_17240</name>
</gene>